<sequence>MSISSVSGSMYCSMSYWPNESLLPPNARYNNDSIRIASLLVHDIHSSLDDAVKACKKRANENELDRQIIVKIGSIAPIELNPPPRNVETFVRHTETHSDDATKVIEETRKKEGEAKALKRAIMARRQELMSKRANDPLCELANLCASIGSRFKEVEDLVLRIREMAETRDDVALKFLSDHPHMTKTSLCSEIIEKYKELCSDAHIEPSLDAAETGVSVNGYECRLPTD</sequence>
<organism evidence="1">
    <name type="scientific">Heliothis virescens ascovirus 3j</name>
    <dbReference type="NCBI Taxonomy" id="1561067"/>
    <lineage>
        <taxon>Viruses</taxon>
        <taxon>Varidnaviria</taxon>
        <taxon>Bamfordvirae</taxon>
        <taxon>Nucleocytoviricota</taxon>
        <taxon>Megaviricetes</taxon>
        <taxon>Pimascovirales</taxon>
        <taxon>Pimascovirales incertae sedis</taxon>
        <taxon>Ascoviridae</taxon>
        <taxon>Ascovirus</taxon>
    </lineage>
</organism>
<dbReference type="Proteomes" id="UP000317522">
    <property type="component" value="Segment"/>
</dbReference>
<dbReference type="EMBL" id="LC332918">
    <property type="protein sequence ID" value="BBB16493.1"/>
    <property type="molecule type" value="Genomic_DNA"/>
</dbReference>
<proteinExistence type="predicted"/>
<name>A0A2Z5UZA0_9VIRU</name>
<protein>
    <submittedName>
        <fullName evidence="1">Uncharacterized protein</fullName>
    </submittedName>
</protein>
<reference evidence="1" key="1">
    <citation type="submission" date="2017-10" db="EMBL/GenBank/DDBJ databases">
        <title>Ascovirus isolated from Spodoptera litura (Noctuidae: Lepidoptera) transmitted by generalist endoparasitoid Meteorus pulchricornis (Braconidae: Hymenoptera).</title>
        <authorList>
            <person name="Arai E."/>
            <person name="Ishii K."/>
            <person name="Ishii H."/>
            <person name="Kunimi Y."/>
            <person name="Inoue M.N."/>
            <person name="Makiyama N."/>
            <person name="Sagawa S."/>
            <person name="Nakai M."/>
        </authorList>
    </citation>
    <scope>NUCLEOTIDE SEQUENCE [LARGE SCALE GENOMIC DNA]</scope>
    <source>
        <strain evidence="1">ENT01</strain>
    </source>
</reference>
<evidence type="ECO:0000313" key="1">
    <source>
        <dbReference type="EMBL" id="BBB16493.1"/>
    </source>
</evidence>
<accession>A0A2Z5UZA0</accession>